<evidence type="ECO:0000256" key="1">
    <source>
        <dbReference type="ARBA" id="ARBA00004141"/>
    </source>
</evidence>
<feature type="transmembrane region" description="Helical" evidence="5">
    <location>
        <begin position="380"/>
        <end position="397"/>
    </location>
</feature>
<feature type="transmembrane region" description="Helical" evidence="5">
    <location>
        <begin position="131"/>
        <end position="155"/>
    </location>
</feature>
<feature type="transmembrane region" description="Helical" evidence="5">
    <location>
        <begin position="345"/>
        <end position="373"/>
    </location>
</feature>
<feature type="transmembrane region" description="Helical" evidence="5">
    <location>
        <begin position="20"/>
        <end position="51"/>
    </location>
</feature>
<keyword evidence="8" id="KW-1185">Reference proteome</keyword>
<dbReference type="Pfam" id="PF04932">
    <property type="entry name" value="Wzy_C"/>
    <property type="match status" value="1"/>
</dbReference>
<dbReference type="InterPro" id="IPR051533">
    <property type="entry name" value="WaaL-like"/>
</dbReference>
<dbReference type="PANTHER" id="PTHR37422">
    <property type="entry name" value="TEICHURONIC ACID BIOSYNTHESIS PROTEIN TUAE"/>
    <property type="match status" value="1"/>
</dbReference>
<gene>
    <name evidence="7" type="ORF">N475_01325</name>
</gene>
<keyword evidence="3 5" id="KW-1133">Transmembrane helix</keyword>
<comment type="caution">
    <text evidence="7">The sequence shown here is derived from an EMBL/GenBank/DDBJ whole genome shotgun (WGS) entry which is preliminary data.</text>
</comment>
<dbReference type="InterPro" id="IPR007016">
    <property type="entry name" value="O-antigen_ligase-rel_domated"/>
</dbReference>
<feature type="transmembrane region" description="Helical" evidence="5">
    <location>
        <begin position="225"/>
        <end position="250"/>
    </location>
</feature>
<feature type="transmembrane region" description="Helical" evidence="5">
    <location>
        <begin position="262"/>
        <end position="279"/>
    </location>
</feature>
<evidence type="ECO:0000256" key="3">
    <source>
        <dbReference type="ARBA" id="ARBA00022989"/>
    </source>
</evidence>
<feature type="transmembrane region" description="Helical" evidence="5">
    <location>
        <begin position="105"/>
        <end position="124"/>
    </location>
</feature>
<comment type="subcellular location">
    <subcellularLocation>
        <location evidence="1">Membrane</location>
        <topology evidence="1">Multi-pass membrane protein</topology>
    </subcellularLocation>
</comment>
<keyword evidence="2 5" id="KW-0812">Transmembrane</keyword>
<feature type="transmembrane region" description="Helical" evidence="5">
    <location>
        <begin position="196"/>
        <end position="213"/>
    </location>
</feature>
<feature type="domain" description="O-antigen ligase-related" evidence="6">
    <location>
        <begin position="227"/>
        <end position="360"/>
    </location>
</feature>
<evidence type="ECO:0000313" key="7">
    <source>
        <dbReference type="EMBL" id="KZN37484.1"/>
    </source>
</evidence>
<sequence>MLLLSALPGEKKEFISSEEFVVWAGLVLTYPAFLTGTLYVLGSVIGWLLFAMVITRMYFEVDKKQAAISPMVWLWTIAMLVMLVALIIAHFNWSLGIGKTIKSSIGWMKGWALLALFPFIANMIQIRKEVIIRAVCIIAIQTLIFAVVSFIFYLGRLPGDIFLSPLKVIGGPGESFFMVSFYGINPETGAGRWRFFTPWAPAAGFMACVYLVFCLQEQSARIRRWAIAGCWAMLLLSQSRAGIAIFIMLFPMVMFSDKLKEPWFLLMLGFVVPAVLLLGEPVYNWIMDSYEAIKQQRPGSTRVRQALANIAMQRWEAEAPIWGHGIVERGPKIVERMPIGSHHSWYGLLFVKGIVGAIALAVPMAITMVYFLVKSQDSKTAQTALCLMTVFICYSFFENLEILSFLYWPALLWFGLVFKGDGEDDTPIRKKRRRRNRNNNAIERFPNGRSFN</sequence>
<evidence type="ECO:0000256" key="4">
    <source>
        <dbReference type="ARBA" id="ARBA00023136"/>
    </source>
</evidence>
<organism evidence="7 8">
    <name type="scientific">Pseudoalteromonas luteoviolacea DSM 6061</name>
    <dbReference type="NCBI Taxonomy" id="1365250"/>
    <lineage>
        <taxon>Bacteria</taxon>
        <taxon>Pseudomonadati</taxon>
        <taxon>Pseudomonadota</taxon>
        <taxon>Gammaproteobacteria</taxon>
        <taxon>Alteromonadales</taxon>
        <taxon>Pseudoalteromonadaceae</taxon>
        <taxon>Pseudoalteromonas</taxon>
    </lineage>
</organism>
<feature type="transmembrane region" description="Helical" evidence="5">
    <location>
        <begin position="72"/>
        <end position="93"/>
    </location>
</feature>
<name>A0A166WHF4_9GAMM</name>
<evidence type="ECO:0000256" key="5">
    <source>
        <dbReference type="SAM" id="Phobius"/>
    </source>
</evidence>
<dbReference type="PANTHER" id="PTHR37422:SF13">
    <property type="entry name" value="LIPOPOLYSACCHARIDE BIOSYNTHESIS PROTEIN PA4999-RELATED"/>
    <property type="match status" value="1"/>
</dbReference>
<accession>A0A166WHF4</accession>
<evidence type="ECO:0000313" key="8">
    <source>
        <dbReference type="Proteomes" id="UP000076643"/>
    </source>
</evidence>
<evidence type="ECO:0000256" key="2">
    <source>
        <dbReference type="ARBA" id="ARBA00022692"/>
    </source>
</evidence>
<dbReference type="PATRIC" id="fig|1365250.3.peg.2491"/>
<keyword evidence="4 5" id="KW-0472">Membrane</keyword>
<dbReference type="STRING" id="43657.S4054249_17050"/>
<evidence type="ECO:0000259" key="6">
    <source>
        <dbReference type="Pfam" id="PF04932"/>
    </source>
</evidence>
<reference evidence="7 8" key="1">
    <citation type="submission" date="2013-07" db="EMBL/GenBank/DDBJ databases">
        <title>Comparative Genomic and Metabolomic Analysis of Twelve Strains of Pseudoalteromonas luteoviolacea.</title>
        <authorList>
            <person name="Vynne N.G."/>
            <person name="Mansson M."/>
            <person name="Gram L."/>
        </authorList>
    </citation>
    <scope>NUCLEOTIDE SEQUENCE [LARGE SCALE GENOMIC DNA]</scope>
    <source>
        <strain evidence="7 8">DSM 6061</strain>
    </source>
</reference>
<dbReference type="GO" id="GO:0016020">
    <property type="term" value="C:membrane"/>
    <property type="evidence" value="ECO:0007669"/>
    <property type="project" value="UniProtKB-SubCell"/>
</dbReference>
<proteinExistence type="predicted"/>
<dbReference type="AlphaFoldDB" id="A0A166WHF4"/>
<dbReference type="EMBL" id="AUYB01000103">
    <property type="protein sequence ID" value="KZN37484.1"/>
    <property type="molecule type" value="Genomic_DNA"/>
</dbReference>
<dbReference type="RefSeq" id="WP_227008445.1">
    <property type="nucleotide sequence ID" value="NZ_AQHB01000028.1"/>
</dbReference>
<dbReference type="Proteomes" id="UP000076643">
    <property type="component" value="Unassembled WGS sequence"/>
</dbReference>
<protein>
    <recommendedName>
        <fullName evidence="6">O-antigen ligase-related domain-containing protein</fullName>
    </recommendedName>
</protein>